<keyword evidence="6" id="KW-1185">Reference proteome</keyword>
<evidence type="ECO:0000313" key="6">
    <source>
        <dbReference type="Proteomes" id="UP001597052"/>
    </source>
</evidence>
<dbReference type="SUPFAM" id="SSF53756">
    <property type="entry name" value="UDP-Glycosyltransferase/glycogen phosphorylase"/>
    <property type="match status" value="1"/>
</dbReference>
<sequence>MEIGLVVYGGLDETSGGFRYNRRLVDYLRSHGDTVEVIALPWRNYWRGVVDGLRSSVSTRLNRPVDVLLQDELCHPSLWRQNHRLTRPGAVVALVHHVGSDDHHGRCLRLRRWIERRYLDSVDGAVCTSKFTRRRAAALGGGLGESLVAPPAGRVEGRGLSETAVRQRAADGPLRIAFVGNLLPRKGLTTLLSAVSTLARRHDCSDWRMTVVGSEADPEYAATAADRAVELGVDDRIEFTGEIADSELTDVFEASHVLCVPSRYEGFGMVYLEAMEYGVVPIASARGGAGEFIRNGDNGFLVDPGDEGRIAALLADLAADRARLADLGVAALDTAAAHPSWDETLAAVRSLLTRMATDRSSSADRAASPNDTRTEQGGRP</sequence>
<dbReference type="AlphaFoldDB" id="A0ABD6D720"/>
<gene>
    <name evidence="5" type="ORF">ACFSBW_09145</name>
</gene>
<dbReference type="EMBL" id="JBHUDM010000002">
    <property type="protein sequence ID" value="MFD1642036.1"/>
    <property type="molecule type" value="Genomic_DNA"/>
</dbReference>
<reference evidence="5 6" key="1">
    <citation type="journal article" date="2019" name="Int. J. Syst. Evol. Microbiol.">
        <title>The Global Catalogue of Microorganisms (GCM) 10K type strain sequencing project: providing services to taxonomists for standard genome sequencing and annotation.</title>
        <authorList>
            <consortium name="The Broad Institute Genomics Platform"/>
            <consortium name="The Broad Institute Genome Sequencing Center for Infectious Disease"/>
            <person name="Wu L."/>
            <person name="Ma J."/>
        </authorList>
    </citation>
    <scope>NUCLEOTIDE SEQUENCE [LARGE SCALE GENOMIC DNA]</scope>
    <source>
        <strain evidence="5 6">CGMCC 1.10593</strain>
    </source>
</reference>
<feature type="domain" description="Glycosyl transferase family 1" evidence="4">
    <location>
        <begin position="168"/>
        <end position="328"/>
    </location>
</feature>
<evidence type="ECO:0000256" key="1">
    <source>
        <dbReference type="ARBA" id="ARBA00022676"/>
    </source>
</evidence>
<feature type="region of interest" description="Disordered" evidence="3">
    <location>
        <begin position="358"/>
        <end position="380"/>
    </location>
</feature>
<dbReference type="Pfam" id="PF00534">
    <property type="entry name" value="Glycos_transf_1"/>
    <property type="match status" value="1"/>
</dbReference>
<evidence type="ECO:0000256" key="3">
    <source>
        <dbReference type="SAM" id="MobiDB-lite"/>
    </source>
</evidence>
<dbReference type="GO" id="GO:0016757">
    <property type="term" value="F:glycosyltransferase activity"/>
    <property type="evidence" value="ECO:0007669"/>
    <property type="project" value="UniProtKB-KW"/>
</dbReference>
<dbReference type="EC" id="2.4.-.-" evidence="5"/>
<evidence type="ECO:0000256" key="2">
    <source>
        <dbReference type="ARBA" id="ARBA00022679"/>
    </source>
</evidence>
<evidence type="ECO:0000313" key="5">
    <source>
        <dbReference type="EMBL" id="MFD1642036.1"/>
    </source>
</evidence>
<dbReference type="InterPro" id="IPR001296">
    <property type="entry name" value="Glyco_trans_1"/>
</dbReference>
<organism evidence="5 6">
    <name type="scientific">Halohasta litorea</name>
    <dbReference type="NCBI Taxonomy" id="869891"/>
    <lineage>
        <taxon>Archaea</taxon>
        <taxon>Methanobacteriati</taxon>
        <taxon>Methanobacteriota</taxon>
        <taxon>Stenosarchaea group</taxon>
        <taxon>Halobacteria</taxon>
        <taxon>Halobacteriales</taxon>
        <taxon>Haloferacaceae</taxon>
        <taxon>Halohasta</taxon>
    </lineage>
</organism>
<proteinExistence type="predicted"/>
<dbReference type="RefSeq" id="WP_256395588.1">
    <property type="nucleotide sequence ID" value="NZ_JANHDJ010000002.1"/>
</dbReference>
<comment type="caution">
    <text evidence="5">The sequence shown here is derived from an EMBL/GenBank/DDBJ whole genome shotgun (WGS) entry which is preliminary data.</text>
</comment>
<name>A0ABD6D720_9EURY</name>
<protein>
    <submittedName>
        <fullName evidence="5">Glycosyltransferase family 4 protein</fullName>
        <ecNumber evidence="5">2.4.-.-</ecNumber>
    </submittedName>
</protein>
<dbReference type="PANTHER" id="PTHR12526">
    <property type="entry name" value="GLYCOSYLTRANSFERASE"/>
    <property type="match status" value="1"/>
</dbReference>
<keyword evidence="2 5" id="KW-0808">Transferase</keyword>
<evidence type="ECO:0000259" key="4">
    <source>
        <dbReference type="Pfam" id="PF00534"/>
    </source>
</evidence>
<feature type="compositionally biased region" description="Low complexity" evidence="3">
    <location>
        <begin position="358"/>
        <end position="368"/>
    </location>
</feature>
<dbReference type="Proteomes" id="UP001597052">
    <property type="component" value="Unassembled WGS sequence"/>
</dbReference>
<dbReference type="CDD" id="cd03801">
    <property type="entry name" value="GT4_PimA-like"/>
    <property type="match status" value="1"/>
</dbReference>
<accession>A0ABD6D720</accession>
<dbReference type="PANTHER" id="PTHR12526:SF640">
    <property type="entry name" value="COLANIC ACID BIOSYNTHESIS GLYCOSYLTRANSFERASE WCAL-RELATED"/>
    <property type="match status" value="1"/>
</dbReference>
<dbReference type="Gene3D" id="3.40.50.2000">
    <property type="entry name" value="Glycogen Phosphorylase B"/>
    <property type="match status" value="2"/>
</dbReference>
<keyword evidence="1 5" id="KW-0328">Glycosyltransferase</keyword>